<evidence type="ECO:0000313" key="5">
    <source>
        <dbReference type="Proteomes" id="UP001458880"/>
    </source>
</evidence>
<dbReference type="InterPro" id="IPR001680">
    <property type="entry name" value="WD40_rpt"/>
</dbReference>
<gene>
    <name evidence="4" type="ORF">QE152_g10827</name>
</gene>
<dbReference type="AlphaFoldDB" id="A0AAW1LTZ2"/>
<dbReference type="GO" id="GO:0006364">
    <property type="term" value="P:rRNA processing"/>
    <property type="evidence" value="ECO:0007669"/>
    <property type="project" value="TreeGrafter"/>
</dbReference>
<dbReference type="PROSITE" id="PS50082">
    <property type="entry name" value="WD_REPEATS_2"/>
    <property type="match status" value="2"/>
</dbReference>
<dbReference type="Proteomes" id="UP001458880">
    <property type="component" value="Unassembled WGS sequence"/>
</dbReference>
<dbReference type="InterPro" id="IPR036322">
    <property type="entry name" value="WD40_repeat_dom_sf"/>
</dbReference>
<keyword evidence="1 3" id="KW-0853">WD repeat</keyword>
<proteinExistence type="predicted"/>
<reference evidence="4 5" key="1">
    <citation type="journal article" date="2024" name="BMC Genomics">
        <title>De novo assembly and annotation of Popillia japonica's genome with initial clues to its potential as an invasive pest.</title>
        <authorList>
            <person name="Cucini C."/>
            <person name="Boschi S."/>
            <person name="Funari R."/>
            <person name="Cardaioli E."/>
            <person name="Iannotti N."/>
            <person name="Marturano G."/>
            <person name="Paoli F."/>
            <person name="Bruttini M."/>
            <person name="Carapelli A."/>
            <person name="Frati F."/>
            <person name="Nardi F."/>
        </authorList>
    </citation>
    <scope>NUCLEOTIDE SEQUENCE [LARGE SCALE GENOMIC DNA]</scope>
    <source>
        <strain evidence="4">DMR45628</strain>
    </source>
</reference>
<dbReference type="PROSITE" id="PS50294">
    <property type="entry name" value="WD_REPEATS_REGION"/>
    <property type="match status" value="1"/>
</dbReference>
<dbReference type="PROSITE" id="PS00678">
    <property type="entry name" value="WD_REPEATS_1"/>
    <property type="match status" value="1"/>
</dbReference>
<feature type="repeat" description="WD" evidence="3">
    <location>
        <begin position="272"/>
        <end position="313"/>
    </location>
</feature>
<dbReference type="InterPro" id="IPR045227">
    <property type="entry name" value="WDR18/Ipi3/RID3"/>
</dbReference>
<evidence type="ECO:0000256" key="3">
    <source>
        <dbReference type="PROSITE-ProRule" id="PRU00221"/>
    </source>
</evidence>
<evidence type="ECO:0000256" key="1">
    <source>
        <dbReference type="ARBA" id="ARBA00022574"/>
    </source>
</evidence>
<dbReference type="InterPro" id="IPR015943">
    <property type="entry name" value="WD40/YVTN_repeat-like_dom_sf"/>
</dbReference>
<dbReference type="GO" id="GO:0120330">
    <property type="term" value="C:rixosome complex"/>
    <property type="evidence" value="ECO:0007669"/>
    <property type="project" value="TreeGrafter"/>
</dbReference>
<dbReference type="InterPro" id="IPR019775">
    <property type="entry name" value="WD40_repeat_CS"/>
</dbReference>
<evidence type="ECO:0000313" key="4">
    <source>
        <dbReference type="EMBL" id="KAK9737315.1"/>
    </source>
</evidence>
<dbReference type="Pfam" id="PF00400">
    <property type="entry name" value="WD40"/>
    <property type="match status" value="2"/>
</dbReference>
<keyword evidence="2" id="KW-0677">Repeat</keyword>
<comment type="caution">
    <text evidence="4">The sequence shown here is derived from an EMBL/GenBank/DDBJ whole genome shotgun (WGS) entry which is preliminary data.</text>
</comment>
<dbReference type="PANTHER" id="PTHR18763">
    <property type="entry name" value="WD-REPEAT PROTEIN 18"/>
    <property type="match status" value="1"/>
</dbReference>
<accession>A0AAW1LTZ2</accession>
<name>A0AAW1LTZ2_POPJA</name>
<organism evidence="4 5">
    <name type="scientific">Popillia japonica</name>
    <name type="common">Japanese beetle</name>
    <dbReference type="NCBI Taxonomy" id="7064"/>
    <lineage>
        <taxon>Eukaryota</taxon>
        <taxon>Metazoa</taxon>
        <taxon>Ecdysozoa</taxon>
        <taxon>Arthropoda</taxon>
        <taxon>Hexapoda</taxon>
        <taxon>Insecta</taxon>
        <taxon>Pterygota</taxon>
        <taxon>Neoptera</taxon>
        <taxon>Endopterygota</taxon>
        <taxon>Coleoptera</taxon>
        <taxon>Polyphaga</taxon>
        <taxon>Scarabaeiformia</taxon>
        <taxon>Scarabaeidae</taxon>
        <taxon>Rutelinae</taxon>
        <taxon>Popillia</taxon>
    </lineage>
</organism>
<dbReference type="GO" id="GO:0006261">
    <property type="term" value="P:DNA-templated DNA replication"/>
    <property type="evidence" value="ECO:0007669"/>
    <property type="project" value="TreeGrafter"/>
</dbReference>
<feature type="repeat" description="WD" evidence="3">
    <location>
        <begin position="119"/>
        <end position="154"/>
    </location>
</feature>
<dbReference type="Gene3D" id="2.130.10.10">
    <property type="entry name" value="YVTN repeat-like/Quinoprotein amine dehydrogenase"/>
    <property type="match status" value="2"/>
</dbReference>
<dbReference type="PANTHER" id="PTHR18763:SF0">
    <property type="entry name" value="WD REPEAT-CONTAINING PROTEIN 18"/>
    <property type="match status" value="1"/>
</dbReference>
<dbReference type="GO" id="GO:0005656">
    <property type="term" value="C:nuclear pre-replicative complex"/>
    <property type="evidence" value="ECO:0007669"/>
    <property type="project" value="TreeGrafter"/>
</dbReference>
<evidence type="ECO:0000256" key="2">
    <source>
        <dbReference type="ARBA" id="ARBA00022737"/>
    </source>
</evidence>
<protein>
    <submittedName>
        <fullName evidence="4">WD domain, G-beta repeat</fullName>
    </submittedName>
</protein>
<sequence length="415" mass="47008">MDSDAELLLGTYQQNQNTTICAWNYHTGNVEHVYKSGGTALPKTLCLIASDYLLTAEEDKPLLHIWPVNSQEQIKNIRFVLPDVVNSIDIDSYNNYIAAAIGLKLYVWHLNSGRLINILQKHYQPITCVKFSSDSSFILAGGQDGMLVGYKLENVVSYTNSYVSQKNVGECEPLYTKMDHSAQITHIHVGTFGRKSKFATTSNDCTCRIYMIQNGTLLLTLILNDPLSYVLMDATCWIIYIGTKKGSIQRVNLRNPPRSLEYHIDQAYKDEFSGHQRSVTCMDLNQTNLTLASGSEDGFIILWDVATKNILRKIERSGSITNLQFVLKHMNFTTQSLKTNIILQPLQKNVDTNMRNFVVYANPNQVVFDDEVDKLSEESVPSETLENAQTQINDLKIINKQLYDAFIKMAKKYNS</sequence>
<dbReference type="SMART" id="SM00320">
    <property type="entry name" value="WD40"/>
    <property type="match status" value="3"/>
</dbReference>
<dbReference type="SUPFAM" id="SSF50978">
    <property type="entry name" value="WD40 repeat-like"/>
    <property type="match status" value="1"/>
</dbReference>
<dbReference type="EMBL" id="JASPKY010000101">
    <property type="protein sequence ID" value="KAK9737315.1"/>
    <property type="molecule type" value="Genomic_DNA"/>
</dbReference>
<keyword evidence="5" id="KW-1185">Reference proteome</keyword>